<name>A0A0V0QME1_PSEPJ</name>
<comment type="caution">
    <text evidence="2">The sequence shown here is derived from an EMBL/GenBank/DDBJ whole genome shotgun (WGS) entry which is preliminary data.</text>
</comment>
<protein>
    <submittedName>
        <fullName evidence="2">p-loop containing nucleoside triphosphate hydrolase</fullName>
    </submittedName>
</protein>
<feature type="region of interest" description="Disordered" evidence="1">
    <location>
        <begin position="519"/>
        <end position="543"/>
    </location>
</feature>
<feature type="region of interest" description="Disordered" evidence="1">
    <location>
        <begin position="480"/>
        <end position="500"/>
    </location>
</feature>
<dbReference type="EMBL" id="LDAU01000132">
    <property type="protein sequence ID" value="KRX03398.1"/>
    <property type="molecule type" value="Genomic_DNA"/>
</dbReference>
<evidence type="ECO:0000313" key="3">
    <source>
        <dbReference type="Proteomes" id="UP000054937"/>
    </source>
</evidence>
<dbReference type="GO" id="GO:0016787">
    <property type="term" value="F:hydrolase activity"/>
    <property type="evidence" value="ECO:0007669"/>
    <property type="project" value="UniProtKB-KW"/>
</dbReference>
<keyword evidence="3" id="KW-1185">Reference proteome</keyword>
<gene>
    <name evidence="2" type="ORF">PPERSA_08140</name>
</gene>
<keyword evidence="2" id="KW-0378">Hydrolase</keyword>
<accession>A0A0V0QME1</accession>
<proteinExistence type="predicted"/>
<dbReference type="Gene3D" id="3.40.50.300">
    <property type="entry name" value="P-loop containing nucleotide triphosphate hydrolases"/>
    <property type="match status" value="1"/>
</dbReference>
<dbReference type="Proteomes" id="UP000054937">
    <property type="component" value="Unassembled WGS sequence"/>
</dbReference>
<dbReference type="InterPro" id="IPR027417">
    <property type="entry name" value="P-loop_NTPase"/>
</dbReference>
<sequence>MQIEQIINNNQNIQEGQAENSLQILQKVLDWIKSLGVPCQFHKIENELKTFLTVGITGSGKSTGNNAISKIESQKNNIIFDKKDFFQTGQSSTSVTKKVQAKIIANLRLIDSPGLDDPDKNLSNSTISDMTCKFLNKEVVYDKGLNGIIQCIQLNNSQRIDNTTVKCMQQILLAFTMNYPEFNYKNCPRINVLFNNVTEQEYEMEIEDQNCNDFNFSSEQDKSEKFDKNDCIRVYKQFLLEAMLKDCLIEQYSIDEQQTEQTKKKLKTIINTLLPPENFYAFKIFKNDKQKMEKEVKVIQKLIKDNKAHGNFVLKKNEEGTLNPVFIQDEVRYEVIQLINAIILGCQEQLQQANSNFVRYTGQNCEKFQQLLQKINKFQQEFENLIRKTPQSLLKTPILVITYFQNQLKTLNQIIADMTTQEIGKYSQQERQKMNKKLEEQHQKFAEMEQKMFKQLAQAEDELKLIKHQNEQNLSELNQKLQQQKQKMQEAQAQHQQENEQLQLKMDQIQLDFYKAQSDLEQEQQKHSDNLKHQQKAYEQQKKQLQQQLEEQRKIYEQQNELRKQEQIEKERQMRKQAQQIEAQLQEQRKVQQQLVQTQQQLERERNNDKRGFLGGIINKVFETVVPVLLGAFAGNKALK</sequence>
<evidence type="ECO:0000256" key="1">
    <source>
        <dbReference type="SAM" id="MobiDB-lite"/>
    </source>
</evidence>
<organism evidence="2 3">
    <name type="scientific">Pseudocohnilembus persalinus</name>
    <name type="common">Ciliate</name>
    <dbReference type="NCBI Taxonomy" id="266149"/>
    <lineage>
        <taxon>Eukaryota</taxon>
        <taxon>Sar</taxon>
        <taxon>Alveolata</taxon>
        <taxon>Ciliophora</taxon>
        <taxon>Intramacronucleata</taxon>
        <taxon>Oligohymenophorea</taxon>
        <taxon>Scuticociliatia</taxon>
        <taxon>Philasterida</taxon>
        <taxon>Pseudocohnilembidae</taxon>
        <taxon>Pseudocohnilembus</taxon>
    </lineage>
</organism>
<reference evidence="2 3" key="1">
    <citation type="journal article" date="2015" name="Sci. Rep.">
        <title>Genome of the facultative scuticociliatosis pathogen Pseudocohnilembus persalinus provides insight into its virulence through horizontal gene transfer.</title>
        <authorList>
            <person name="Xiong J."/>
            <person name="Wang G."/>
            <person name="Cheng J."/>
            <person name="Tian M."/>
            <person name="Pan X."/>
            <person name="Warren A."/>
            <person name="Jiang C."/>
            <person name="Yuan D."/>
            <person name="Miao W."/>
        </authorList>
    </citation>
    <scope>NUCLEOTIDE SEQUENCE [LARGE SCALE GENOMIC DNA]</scope>
    <source>
        <strain evidence="2">36N120E</strain>
    </source>
</reference>
<dbReference type="SUPFAM" id="SSF52540">
    <property type="entry name" value="P-loop containing nucleoside triphosphate hydrolases"/>
    <property type="match status" value="1"/>
</dbReference>
<dbReference type="AlphaFoldDB" id="A0A0V0QME1"/>
<feature type="compositionally biased region" description="Basic and acidic residues" evidence="1">
    <location>
        <begin position="523"/>
        <end position="532"/>
    </location>
</feature>
<evidence type="ECO:0000313" key="2">
    <source>
        <dbReference type="EMBL" id="KRX03398.1"/>
    </source>
</evidence>
<dbReference type="InParanoid" id="A0A0V0QME1"/>